<comment type="similarity">
    <text evidence="1 7">Belongs to the N(4)/N(6)-methyltransferase family.</text>
</comment>
<evidence type="ECO:0000256" key="2">
    <source>
        <dbReference type="ARBA" id="ARBA00011900"/>
    </source>
</evidence>
<dbReference type="InterPro" id="IPR023095">
    <property type="entry name" value="Ade_MeTrfase_dom_2"/>
</dbReference>
<dbReference type="EMBL" id="AP009608">
    <property type="protein sequence ID" value="BAH69457.1"/>
    <property type="molecule type" value="Genomic_DNA"/>
</dbReference>
<dbReference type="CDD" id="cd00093">
    <property type="entry name" value="HTH_XRE"/>
    <property type="match status" value="1"/>
</dbReference>
<dbReference type="EC" id="2.1.1.72" evidence="2 7"/>
<dbReference type="PRINTS" id="PR00505">
    <property type="entry name" value="D12N6MTFRASE"/>
</dbReference>
<evidence type="ECO:0000256" key="5">
    <source>
        <dbReference type="ARBA" id="ARBA00022691"/>
    </source>
</evidence>
<proteinExistence type="inferred from homology"/>
<dbReference type="KEGG" id="mfp:MBIO_0192"/>
<keyword evidence="10" id="KW-1185">Reference proteome</keyword>
<dbReference type="Gene3D" id="1.10.260.40">
    <property type="entry name" value="lambda repressor-like DNA-binding domains"/>
    <property type="match status" value="1"/>
</dbReference>
<organism evidence="9 10">
    <name type="scientific">Mycoplasmopsis fermentans (strain ATCC 19989 / NBRC 14854 / NCTC 10117 / PG18)</name>
    <name type="common">Mycoplasma fermentans</name>
    <dbReference type="NCBI Taxonomy" id="496833"/>
    <lineage>
        <taxon>Bacteria</taxon>
        <taxon>Bacillati</taxon>
        <taxon>Mycoplasmatota</taxon>
        <taxon>Mycoplasmoidales</taxon>
        <taxon>Metamycoplasmataceae</taxon>
        <taxon>Mycoplasmopsis</taxon>
    </lineage>
</organism>
<evidence type="ECO:0000259" key="8">
    <source>
        <dbReference type="PROSITE" id="PS50943"/>
    </source>
</evidence>
<dbReference type="GO" id="GO:0043565">
    <property type="term" value="F:sequence-specific DNA binding"/>
    <property type="evidence" value="ECO:0007669"/>
    <property type="project" value="TreeGrafter"/>
</dbReference>
<dbReference type="InterPro" id="IPR012327">
    <property type="entry name" value="MeTrfase_D12"/>
</dbReference>
<dbReference type="AlphaFoldDB" id="C4XE85"/>
<keyword evidence="5 7" id="KW-0949">S-adenosyl-L-methionine</keyword>
<dbReference type="GO" id="GO:0009307">
    <property type="term" value="P:DNA restriction-modification system"/>
    <property type="evidence" value="ECO:0007669"/>
    <property type="project" value="InterPro"/>
</dbReference>
<dbReference type="PROSITE" id="PS50943">
    <property type="entry name" value="HTH_CROC1"/>
    <property type="match status" value="1"/>
</dbReference>
<name>C4XE85_MYCFP</name>
<dbReference type="NCBIfam" id="TIGR00571">
    <property type="entry name" value="dam"/>
    <property type="match status" value="1"/>
</dbReference>
<dbReference type="SUPFAM" id="SSF47413">
    <property type="entry name" value="lambda repressor-like DNA-binding domains"/>
    <property type="match status" value="1"/>
</dbReference>
<evidence type="ECO:0000313" key="9">
    <source>
        <dbReference type="EMBL" id="BAH69457.1"/>
    </source>
</evidence>
<evidence type="ECO:0000256" key="7">
    <source>
        <dbReference type="RuleBase" id="RU361257"/>
    </source>
</evidence>
<dbReference type="Pfam" id="PF02086">
    <property type="entry name" value="MethyltransfD12"/>
    <property type="match status" value="1"/>
</dbReference>
<dbReference type="PANTHER" id="PTHR30481:SF3">
    <property type="entry name" value="DNA ADENINE METHYLASE"/>
    <property type="match status" value="1"/>
</dbReference>
<comment type="catalytic activity">
    <reaction evidence="6 7">
        <text>a 2'-deoxyadenosine in DNA + S-adenosyl-L-methionine = an N(6)-methyl-2'-deoxyadenosine in DNA + S-adenosyl-L-homocysteine + H(+)</text>
        <dbReference type="Rhea" id="RHEA:15197"/>
        <dbReference type="Rhea" id="RHEA-COMP:12418"/>
        <dbReference type="Rhea" id="RHEA-COMP:12419"/>
        <dbReference type="ChEBI" id="CHEBI:15378"/>
        <dbReference type="ChEBI" id="CHEBI:57856"/>
        <dbReference type="ChEBI" id="CHEBI:59789"/>
        <dbReference type="ChEBI" id="CHEBI:90615"/>
        <dbReference type="ChEBI" id="CHEBI:90616"/>
        <dbReference type="EC" id="2.1.1.72"/>
    </reaction>
</comment>
<evidence type="ECO:0000256" key="6">
    <source>
        <dbReference type="ARBA" id="ARBA00047942"/>
    </source>
</evidence>
<gene>
    <name evidence="9" type="ordered locus">MBIO_0192</name>
</gene>
<keyword evidence="4 7" id="KW-0808">Transferase</keyword>
<evidence type="ECO:0000256" key="3">
    <source>
        <dbReference type="ARBA" id="ARBA00022603"/>
    </source>
</evidence>
<evidence type="ECO:0000256" key="4">
    <source>
        <dbReference type="ARBA" id="ARBA00022679"/>
    </source>
</evidence>
<dbReference type="SUPFAM" id="SSF53335">
    <property type="entry name" value="S-adenosyl-L-methionine-dependent methyltransferases"/>
    <property type="match status" value="1"/>
</dbReference>
<dbReference type="InterPro" id="IPR002052">
    <property type="entry name" value="DNA_methylase_N6_adenine_CS"/>
</dbReference>
<dbReference type="Proteomes" id="UP000006810">
    <property type="component" value="Chromosome"/>
</dbReference>
<keyword evidence="3 7" id="KW-0489">Methyltransferase</keyword>
<evidence type="ECO:0000313" key="10">
    <source>
        <dbReference type="Proteomes" id="UP000006810"/>
    </source>
</evidence>
<dbReference type="GO" id="GO:0032259">
    <property type="term" value="P:methylation"/>
    <property type="evidence" value="ECO:0007669"/>
    <property type="project" value="UniProtKB-KW"/>
</dbReference>
<dbReference type="HOGENOM" id="CLU_063430_0_0_14"/>
<dbReference type="PROSITE" id="PS00092">
    <property type="entry name" value="N6_MTASE"/>
    <property type="match status" value="1"/>
</dbReference>
<sequence>MLKNFKIKSEIICVQNNTFDIIKIYLFKEHKMETLFKTIGDNIKMERLAKNMTQQELAELSSTERSQLTKIEKGQIKGVQFFTICKIYNALNLNNIYIGKLNTKLSPFVKWAGGKTQLLDKLKSLMPKTYNNYLEPFVGGGALLLNLKPQNFIINDFNKELINVFNCFKNDKDFKLLKKELINHENNHNDGYYYKIRDLDKLDKYDKLPNYKKAARTIYLNKACFNGLYRVNSKGQFNVPSGKKNSVNCFDRDNFENLKNFLKTTNNQIFCEDFEVFCEKAQKGDFVYFDPPYDVIENKNTFTSYNSESFGKEEQKRLSEVFKKLDKKGVKVMLSNHNTKYINELYADFNINVVKAKRMINSNGSGRGEVEEVIITNYRE</sequence>
<dbReference type="Pfam" id="PF01381">
    <property type="entry name" value="HTH_3"/>
    <property type="match status" value="1"/>
</dbReference>
<dbReference type="SMART" id="SM00530">
    <property type="entry name" value="HTH_XRE"/>
    <property type="match status" value="1"/>
</dbReference>
<dbReference type="GO" id="GO:0006298">
    <property type="term" value="P:mismatch repair"/>
    <property type="evidence" value="ECO:0007669"/>
    <property type="project" value="TreeGrafter"/>
</dbReference>
<dbReference type="InterPro" id="IPR029063">
    <property type="entry name" value="SAM-dependent_MTases_sf"/>
</dbReference>
<dbReference type="GO" id="GO:0009007">
    <property type="term" value="F:site-specific DNA-methyltransferase (adenine-specific) activity"/>
    <property type="evidence" value="ECO:0007669"/>
    <property type="project" value="UniProtKB-UniRule"/>
</dbReference>
<dbReference type="eggNOG" id="COG0338">
    <property type="taxonomic scope" value="Bacteria"/>
</dbReference>
<reference evidence="9 10" key="1">
    <citation type="journal article" date="2009" name="Curr. Microbiol.">
        <title>Molecular cloning and expression of a novel cholinephosphotransferase involved in glycoglycerophospholipid biosynthesis of Mycoplasma fermentans.</title>
        <authorList>
            <person name="Ishida N."/>
            <person name="Irikura D."/>
            <person name="Matsuda K."/>
            <person name="Sato S."/>
            <person name="Asano K."/>
        </authorList>
    </citation>
    <scope>NUCLEOTIDE SEQUENCE [LARGE SCALE GENOMIC DNA]</scope>
    <source>
        <strain evidence="10">ATCC 19989 / NBRC 14854 / NCTC 10117 / PG18</strain>
    </source>
</reference>
<dbReference type="REBASE" id="21897">
    <property type="entry name" value="M.Mfe18ORF192P"/>
</dbReference>
<dbReference type="GO" id="GO:1904047">
    <property type="term" value="F:S-adenosyl-L-methionine binding"/>
    <property type="evidence" value="ECO:0007669"/>
    <property type="project" value="TreeGrafter"/>
</dbReference>
<protein>
    <recommendedName>
        <fullName evidence="2 7">Site-specific DNA-methyltransferase (adenine-specific)</fullName>
        <ecNumber evidence="2 7">2.1.1.72</ecNumber>
    </recommendedName>
</protein>
<evidence type="ECO:0000256" key="1">
    <source>
        <dbReference type="ARBA" id="ARBA00006594"/>
    </source>
</evidence>
<dbReference type="InterPro" id="IPR010982">
    <property type="entry name" value="Lambda_DNA-bd_dom_sf"/>
</dbReference>
<dbReference type="InterPro" id="IPR001387">
    <property type="entry name" value="Cro/C1-type_HTH"/>
</dbReference>
<dbReference type="PATRIC" id="fig|496833.3.peg.614"/>
<feature type="domain" description="HTH cro/C1-type" evidence="8">
    <location>
        <begin position="43"/>
        <end position="98"/>
    </location>
</feature>
<dbReference type="Gene3D" id="1.10.1020.10">
    <property type="entry name" value="Adenine-specific Methyltransferase, Domain 2"/>
    <property type="match status" value="1"/>
</dbReference>
<dbReference type="Gene3D" id="3.40.50.150">
    <property type="entry name" value="Vaccinia Virus protein VP39"/>
    <property type="match status" value="1"/>
</dbReference>
<dbReference type="PANTHER" id="PTHR30481">
    <property type="entry name" value="DNA ADENINE METHYLASE"/>
    <property type="match status" value="1"/>
</dbReference>
<accession>C4XE85</accession>